<dbReference type="STRING" id="53378.BRW65_03925"/>
<dbReference type="AlphaFoldDB" id="A0A1Q4I161"/>
<dbReference type="Proteomes" id="UP000186438">
    <property type="component" value="Unassembled WGS sequence"/>
</dbReference>
<organism evidence="1 2">
    <name type="scientific">Mycobacterium paraffinicum</name>
    <dbReference type="NCBI Taxonomy" id="53378"/>
    <lineage>
        <taxon>Bacteria</taxon>
        <taxon>Bacillati</taxon>
        <taxon>Actinomycetota</taxon>
        <taxon>Actinomycetes</taxon>
        <taxon>Mycobacteriales</taxon>
        <taxon>Mycobacteriaceae</taxon>
        <taxon>Mycobacterium</taxon>
    </lineage>
</organism>
<dbReference type="RefSeq" id="WP_073871485.1">
    <property type="nucleotide sequence ID" value="NZ_MPNT01000002.1"/>
</dbReference>
<sequence length="194" mass="20864">MPVDVHRVLGLELLKTGRWSAVNGDFEVGPEHLRSIVEFHETGAIRKPVVKIGHTGLGDASPALGFVNRLRLTDGGHTLVGDLAGVPKAIATLLPHAWPDRSVELELEYEDPVTGRVWPCVLLALALLGASAPAVSTLESLQDVADLYDVAAASGRRVIVAASAFHPEDLEARRRRAVQVAAARRRRTIRTIGV</sequence>
<keyword evidence="2" id="KW-1185">Reference proteome</keyword>
<name>A0A1Q4I161_9MYCO</name>
<evidence type="ECO:0000313" key="2">
    <source>
        <dbReference type="Proteomes" id="UP000186438"/>
    </source>
</evidence>
<evidence type="ECO:0000313" key="1">
    <source>
        <dbReference type="EMBL" id="OJZ75693.1"/>
    </source>
</evidence>
<dbReference type="EMBL" id="MPNT01000002">
    <property type="protein sequence ID" value="OJZ75693.1"/>
    <property type="molecule type" value="Genomic_DNA"/>
</dbReference>
<dbReference type="OrthoDB" id="4419617at2"/>
<protein>
    <submittedName>
        <fullName evidence="1">Uncharacterized protein</fullName>
    </submittedName>
</protein>
<reference evidence="1 2" key="1">
    <citation type="submission" date="2016-11" db="EMBL/GenBank/DDBJ databases">
        <title>Genome sequences of unsequenced Mycobacteria.</title>
        <authorList>
            <person name="Greninger A.L."/>
            <person name="Fang F."/>
            <person name="Jerome K.R."/>
        </authorList>
    </citation>
    <scope>NUCLEOTIDE SEQUENCE [LARGE SCALE GENOMIC DNA]</scope>
    <source>
        <strain evidence="1 2">M11</strain>
    </source>
</reference>
<accession>A0A1Q4I161</accession>
<gene>
    <name evidence="1" type="ORF">BRW65_03925</name>
</gene>
<proteinExistence type="predicted"/>
<comment type="caution">
    <text evidence="1">The sequence shown here is derived from an EMBL/GenBank/DDBJ whole genome shotgun (WGS) entry which is preliminary data.</text>
</comment>